<dbReference type="GO" id="GO:0016491">
    <property type="term" value="F:oxidoreductase activity"/>
    <property type="evidence" value="ECO:0007669"/>
    <property type="project" value="UniProtKB-KW"/>
</dbReference>
<keyword evidence="1" id="KW-0560">Oxidoreductase</keyword>
<feature type="domain" description="TauD/TfdA-like" evidence="2">
    <location>
        <begin position="2"/>
        <end position="51"/>
    </location>
</feature>
<sequence length="68" mass="8197">MSEPEALDLLNELLAHATQEKYQYRHKWRLGDRVMWDNWCLQHKANDDYDMPQLGYVYHVMLKGDKST</sequence>
<gene>
    <name evidence="3" type="ORF">METZ01_LOCUS457401</name>
</gene>
<evidence type="ECO:0000313" key="3">
    <source>
        <dbReference type="EMBL" id="SVE04547.1"/>
    </source>
</evidence>
<dbReference type="Gene3D" id="3.60.130.10">
    <property type="entry name" value="Clavaminate synthase-like"/>
    <property type="match status" value="1"/>
</dbReference>
<accession>A0A383A9Q5</accession>
<dbReference type="EMBL" id="UINC01190402">
    <property type="protein sequence ID" value="SVE04547.1"/>
    <property type="molecule type" value="Genomic_DNA"/>
</dbReference>
<evidence type="ECO:0000259" key="2">
    <source>
        <dbReference type="Pfam" id="PF02668"/>
    </source>
</evidence>
<dbReference type="Pfam" id="PF02668">
    <property type="entry name" value="TauD"/>
    <property type="match status" value="1"/>
</dbReference>
<dbReference type="SUPFAM" id="SSF51197">
    <property type="entry name" value="Clavaminate synthase-like"/>
    <property type="match status" value="1"/>
</dbReference>
<dbReference type="InterPro" id="IPR003819">
    <property type="entry name" value="TauD/TfdA-like"/>
</dbReference>
<proteinExistence type="predicted"/>
<dbReference type="AlphaFoldDB" id="A0A383A9Q5"/>
<organism evidence="3">
    <name type="scientific">marine metagenome</name>
    <dbReference type="NCBI Taxonomy" id="408172"/>
    <lineage>
        <taxon>unclassified sequences</taxon>
        <taxon>metagenomes</taxon>
        <taxon>ecological metagenomes</taxon>
    </lineage>
</organism>
<dbReference type="InterPro" id="IPR042098">
    <property type="entry name" value="TauD-like_sf"/>
</dbReference>
<protein>
    <recommendedName>
        <fullName evidence="2">TauD/TfdA-like domain-containing protein</fullName>
    </recommendedName>
</protein>
<name>A0A383A9Q5_9ZZZZ</name>
<reference evidence="3" key="1">
    <citation type="submission" date="2018-05" db="EMBL/GenBank/DDBJ databases">
        <authorList>
            <person name="Lanie J.A."/>
            <person name="Ng W.-L."/>
            <person name="Kazmierczak K.M."/>
            <person name="Andrzejewski T.M."/>
            <person name="Davidsen T.M."/>
            <person name="Wayne K.J."/>
            <person name="Tettelin H."/>
            <person name="Glass J.I."/>
            <person name="Rusch D."/>
            <person name="Podicherti R."/>
            <person name="Tsui H.-C.T."/>
            <person name="Winkler M.E."/>
        </authorList>
    </citation>
    <scope>NUCLEOTIDE SEQUENCE</scope>
</reference>
<evidence type="ECO:0000256" key="1">
    <source>
        <dbReference type="ARBA" id="ARBA00023002"/>
    </source>
</evidence>